<keyword evidence="2" id="KW-0808">Transferase</keyword>
<evidence type="ECO:0000313" key="2">
    <source>
        <dbReference type="EMBL" id="MFD0725313.1"/>
    </source>
</evidence>
<dbReference type="InterPro" id="IPR029044">
    <property type="entry name" value="Nucleotide-diphossugar_trans"/>
</dbReference>
<evidence type="ECO:0000259" key="1">
    <source>
        <dbReference type="Pfam" id="PF00535"/>
    </source>
</evidence>
<dbReference type="Proteomes" id="UP001597110">
    <property type="component" value="Unassembled WGS sequence"/>
</dbReference>
<keyword evidence="3" id="KW-1185">Reference proteome</keyword>
<organism evidence="2 3">
    <name type="scientific">Lysobacter brunescens</name>
    <dbReference type="NCBI Taxonomy" id="262323"/>
    <lineage>
        <taxon>Bacteria</taxon>
        <taxon>Pseudomonadati</taxon>
        <taxon>Pseudomonadota</taxon>
        <taxon>Gammaproteobacteria</taxon>
        <taxon>Lysobacterales</taxon>
        <taxon>Lysobacteraceae</taxon>
        <taxon>Lysobacter</taxon>
    </lineage>
</organism>
<dbReference type="Pfam" id="PF00535">
    <property type="entry name" value="Glycos_transf_2"/>
    <property type="match status" value="1"/>
</dbReference>
<dbReference type="RefSeq" id="WP_386822925.1">
    <property type="nucleotide sequence ID" value="NZ_JBHTIF010000001.1"/>
</dbReference>
<dbReference type="InterPro" id="IPR001173">
    <property type="entry name" value="Glyco_trans_2-like"/>
</dbReference>
<dbReference type="SUPFAM" id="SSF53448">
    <property type="entry name" value="Nucleotide-diphospho-sugar transferases"/>
    <property type="match status" value="1"/>
</dbReference>
<dbReference type="CDD" id="cd00761">
    <property type="entry name" value="Glyco_tranf_GTA_type"/>
    <property type="match status" value="1"/>
</dbReference>
<protein>
    <submittedName>
        <fullName evidence="2">Glycosyltransferase</fullName>
        <ecNumber evidence="2">2.4.-.-</ecNumber>
    </submittedName>
</protein>
<proteinExistence type="predicted"/>
<feature type="domain" description="Glycosyltransferase 2-like" evidence="1">
    <location>
        <begin position="10"/>
        <end position="145"/>
    </location>
</feature>
<keyword evidence="2" id="KW-0328">Glycosyltransferase</keyword>
<reference evidence="3" key="1">
    <citation type="journal article" date="2019" name="Int. J. Syst. Evol. Microbiol.">
        <title>The Global Catalogue of Microorganisms (GCM) 10K type strain sequencing project: providing services to taxonomists for standard genome sequencing and annotation.</title>
        <authorList>
            <consortium name="The Broad Institute Genomics Platform"/>
            <consortium name="The Broad Institute Genome Sequencing Center for Infectious Disease"/>
            <person name="Wu L."/>
            <person name="Ma J."/>
        </authorList>
    </citation>
    <scope>NUCLEOTIDE SEQUENCE [LARGE SCALE GENOMIC DNA]</scope>
    <source>
        <strain evidence="3">CCUG 55585</strain>
    </source>
</reference>
<dbReference type="Gene3D" id="3.90.550.10">
    <property type="entry name" value="Spore Coat Polysaccharide Biosynthesis Protein SpsA, Chain A"/>
    <property type="match status" value="1"/>
</dbReference>
<dbReference type="GO" id="GO:0016757">
    <property type="term" value="F:glycosyltransferase activity"/>
    <property type="evidence" value="ECO:0007669"/>
    <property type="project" value="UniProtKB-KW"/>
</dbReference>
<evidence type="ECO:0000313" key="3">
    <source>
        <dbReference type="Proteomes" id="UP001597110"/>
    </source>
</evidence>
<dbReference type="EMBL" id="JBHTIF010000001">
    <property type="protein sequence ID" value="MFD0725313.1"/>
    <property type="molecule type" value="Genomic_DNA"/>
</dbReference>
<name>A0ABW2YAY0_9GAMM</name>
<dbReference type="EC" id="2.4.-.-" evidence="2"/>
<accession>A0ABW2YAY0</accession>
<comment type="caution">
    <text evidence="2">The sequence shown here is derived from an EMBL/GenBank/DDBJ whole genome shotgun (WGS) entry which is preliminary data.</text>
</comment>
<sequence length="258" mass="28849">MKTNDAPVLSAIITLHREGRLAHTSIMSFAAAREITERTHGKIEFVFVLDRADAITRGVVMAHPARRPDDIVIEVDHGDPGEGRNAGIAASRGEFACILDADDLVSSKYFSCHLDAHSGRGEDIILHPEIVVCFGMYNTFGWQVHQPGNFFDKHGLFSVNPWISAASARRSVFESTPYVSHHTQATGFGYEDWHWNCETYARGLIHELAWGSAYFYRRKHWGSRNESAHGQRALISPSAYFEALHDHYGAGIRPETAE</sequence>
<gene>
    <name evidence="2" type="ORF">ACFQ0E_06815</name>
</gene>